<organism evidence="1">
    <name type="scientific">Fopius arisanus</name>
    <dbReference type="NCBI Taxonomy" id="64838"/>
    <lineage>
        <taxon>Eukaryota</taxon>
        <taxon>Metazoa</taxon>
        <taxon>Ecdysozoa</taxon>
        <taxon>Arthropoda</taxon>
        <taxon>Hexapoda</taxon>
        <taxon>Insecta</taxon>
        <taxon>Pterygota</taxon>
        <taxon>Neoptera</taxon>
        <taxon>Endopterygota</taxon>
        <taxon>Hymenoptera</taxon>
        <taxon>Apocrita</taxon>
        <taxon>Ichneumonoidea</taxon>
        <taxon>Braconidae</taxon>
        <taxon>Opiinae</taxon>
        <taxon>Fopius</taxon>
    </lineage>
</organism>
<gene>
    <name evidence="1" type="primary">gacG_0</name>
    <name evidence="2" type="synonym">gacG_1</name>
    <name evidence="2" type="ORF">g.56103</name>
    <name evidence="1" type="ORF">g.56110</name>
</gene>
<dbReference type="EMBL" id="GBYB01013214">
    <property type="protein sequence ID" value="JAG82981.1"/>
    <property type="molecule type" value="Transcribed_RNA"/>
</dbReference>
<protein>
    <submittedName>
        <fullName evidence="1">GacG_0 protein</fullName>
    </submittedName>
    <submittedName>
        <fullName evidence="2">GacG_1 protein</fullName>
    </submittedName>
</protein>
<sequence>MGILNGNVIVSRFKDGLYNRTPESYEVYVDGELIRYKGMTSNNLTRHDAEHGIANSSFLYLCRLIRQLEEHLNKPPHRVTVYMDGKRVTNKICHFTDFQFDVSLIRTLFTTLCIESGMFVNHLDEGESELQMHMKHNCQSPLTVYITCDTDLISILYGHKPLINDKRVDFRKIVTDFNNQVGIADCPYITINTKPNKFQDTNLIYTNDEKYRVKDSIVWLNCVKDTIVMYGMDNTMTNMSFNPNVFRSFMALCGTDFTPSALPISCINAILKIDTPDVEVINNLNNYFDIFATLLIVAYKNGGVLKQKKKPNYTKVPREMIELMLTYYIDYVTMGIMTVNAIPQPPMPWLTRYIICCALNGKTFKTKRAQIKYINNCGIRDLLCNVSEKYDCDDNRQTFFNSEFLKTC</sequence>
<evidence type="ECO:0000313" key="2">
    <source>
        <dbReference type="EMBL" id="JAG82981.1"/>
    </source>
</evidence>
<dbReference type="AlphaFoldDB" id="A0A0C9RDR3"/>
<dbReference type="EMBL" id="GBYB01006470">
    <property type="protein sequence ID" value="JAG76237.1"/>
    <property type="molecule type" value="Transcribed_RNA"/>
</dbReference>
<proteinExistence type="predicted"/>
<reference evidence="1" key="1">
    <citation type="submission" date="2015-01" db="EMBL/GenBank/DDBJ databases">
        <title>Transcriptome Assembly of Fopius arisanus.</title>
        <authorList>
            <person name="Geib S."/>
        </authorList>
    </citation>
    <scope>NUCLEOTIDE SEQUENCE</scope>
</reference>
<name>A0A0C9RDR3_9HYME</name>
<evidence type="ECO:0000313" key="1">
    <source>
        <dbReference type="EMBL" id="JAG76237.1"/>
    </source>
</evidence>
<accession>A0A0C9RDR3</accession>